<dbReference type="Proteomes" id="UP000249819">
    <property type="component" value="Unassembled WGS sequence"/>
</dbReference>
<accession>A0A327VQY4</accession>
<keyword evidence="2" id="KW-1185">Reference proteome</keyword>
<gene>
    <name evidence="1" type="ORF">CLV59_107368</name>
</gene>
<comment type="caution">
    <text evidence="1">The sequence shown here is derived from an EMBL/GenBank/DDBJ whole genome shotgun (WGS) entry which is preliminary data.</text>
</comment>
<evidence type="ECO:0000313" key="1">
    <source>
        <dbReference type="EMBL" id="RAJ77601.1"/>
    </source>
</evidence>
<dbReference type="AlphaFoldDB" id="A0A327VQY4"/>
<evidence type="ECO:0000313" key="2">
    <source>
        <dbReference type="Proteomes" id="UP000249819"/>
    </source>
</evidence>
<dbReference type="EMBL" id="QLMA01000007">
    <property type="protein sequence ID" value="RAJ77601.1"/>
    <property type="molecule type" value="Genomic_DNA"/>
</dbReference>
<reference evidence="1 2" key="1">
    <citation type="submission" date="2018-06" db="EMBL/GenBank/DDBJ databases">
        <title>Genomic Encyclopedia of Archaeal and Bacterial Type Strains, Phase II (KMG-II): from individual species to whole genera.</title>
        <authorList>
            <person name="Goeker M."/>
        </authorList>
    </citation>
    <scope>NUCLEOTIDE SEQUENCE [LARGE SCALE GENOMIC DNA]</scope>
    <source>
        <strain evidence="1 2">DSM 29821</strain>
    </source>
</reference>
<protein>
    <submittedName>
        <fullName evidence="1">Uncharacterized protein</fullName>
    </submittedName>
</protein>
<name>A0A327VQY4_9BACT</name>
<sequence>MPDKFTFYMLYMVIDFYSFSRFSDNSASVFIEFLGINVVTQ</sequence>
<organism evidence="1 2">
    <name type="scientific">Chitinophaga dinghuensis</name>
    <dbReference type="NCBI Taxonomy" id="1539050"/>
    <lineage>
        <taxon>Bacteria</taxon>
        <taxon>Pseudomonadati</taxon>
        <taxon>Bacteroidota</taxon>
        <taxon>Chitinophagia</taxon>
        <taxon>Chitinophagales</taxon>
        <taxon>Chitinophagaceae</taxon>
        <taxon>Chitinophaga</taxon>
    </lineage>
</organism>
<proteinExistence type="predicted"/>